<dbReference type="AlphaFoldDB" id="A0A8J2YK61"/>
<comment type="caution">
    <text evidence="2">The sequence shown here is derived from an EMBL/GenBank/DDBJ whole genome shotgun (WGS) entry which is preliminary data.</text>
</comment>
<evidence type="ECO:0000256" key="1">
    <source>
        <dbReference type="SAM" id="SignalP"/>
    </source>
</evidence>
<reference evidence="2" key="2">
    <citation type="submission" date="2020-09" db="EMBL/GenBank/DDBJ databases">
        <authorList>
            <person name="Sun Q."/>
            <person name="Sedlacek I."/>
        </authorList>
    </citation>
    <scope>NUCLEOTIDE SEQUENCE</scope>
    <source>
        <strain evidence="2">CCM 7684</strain>
    </source>
</reference>
<dbReference type="InterPro" id="IPR010319">
    <property type="entry name" value="Transglutaminase-like_Cys_pept"/>
</dbReference>
<dbReference type="EMBL" id="BMCP01000002">
    <property type="protein sequence ID" value="GGE47907.1"/>
    <property type="molecule type" value="Genomic_DNA"/>
</dbReference>
<dbReference type="PROSITE" id="PS51257">
    <property type="entry name" value="PROKAR_LIPOPROTEIN"/>
    <property type="match status" value="1"/>
</dbReference>
<accession>A0A8J2YK61</accession>
<reference evidence="2" key="1">
    <citation type="journal article" date="2014" name="Int. J. Syst. Evol. Microbiol.">
        <title>Complete genome sequence of Corynebacterium casei LMG S-19264T (=DSM 44701T), isolated from a smear-ripened cheese.</title>
        <authorList>
            <consortium name="US DOE Joint Genome Institute (JGI-PGF)"/>
            <person name="Walter F."/>
            <person name="Albersmeier A."/>
            <person name="Kalinowski J."/>
            <person name="Ruckert C."/>
        </authorList>
    </citation>
    <scope>NUCLEOTIDE SEQUENCE</scope>
    <source>
        <strain evidence="2">CCM 7684</strain>
    </source>
</reference>
<organism evidence="2 3">
    <name type="scientific">Agaricicola taiwanensis</name>
    <dbReference type="NCBI Taxonomy" id="591372"/>
    <lineage>
        <taxon>Bacteria</taxon>
        <taxon>Pseudomonadati</taxon>
        <taxon>Pseudomonadota</taxon>
        <taxon>Alphaproteobacteria</taxon>
        <taxon>Rhodobacterales</taxon>
        <taxon>Paracoccaceae</taxon>
        <taxon>Agaricicola</taxon>
    </lineage>
</organism>
<dbReference type="RefSeq" id="WP_188410182.1">
    <property type="nucleotide sequence ID" value="NZ_BMCP01000002.1"/>
</dbReference>
<keyword evidence="3" id="KW-1185">Reference proteome</keyword>
<dbReference type="PANTHER" id="PTHR39327:SF1">
    <property type="entry name" value="BLR5470 PROTEIN"/>
    <property type="match status" value="1"/>
</dbReference>
<dbReference type="Gene3D" id="3.10.620.30">
    <property type="match status" value="1"/>
</dbReference>
<proteinExistence type="predicted"/>
<dbReference type="Proteomes" id="UP000602745">
    <property type="component" value="Unassembled WGS sequence"/>
</dbReference>
<feature type="chain" id="PRO_5035214514" evidence="1">
    <location>
        <begin position="29"/>
        <end position="208"/>
    </location>
</feature>
<evidence type="ECO:0000313" key="3">
    <source>
        <dbReference type="Proteomes" id="UP000602745"/>
    </source>
</evidence>
<dbReference type="PANTHER" id="PTHR39327">
    <property type="match status" value="1"/>
</dbReference>
<keyword evidence="1" id="KW-0732">Signal</keyword>
<name>A0A8J2YK61_9RHOB</name>
<evidence type="ECO:0000313" key="2">
    <source>
        <dbReference type="EMBL" id="GGE47907.1"/>
    </source>
</evidence>
<sequence length="208" mass="23164">MYRKSLVYFTRLCAVAAFSAVGCSALQAKDLPVYAPLVVTGAAEAPIGYVQFCSDLPEECRDVQGRGRRVVLNQKTWADLERINLEVNAEISPATDLDLFGVLEYWTLPDIAGDCEDYVLLKRKRLIAAGWPAEALLVTVVRDDKGEGHAVLTVVTDKGDYALDNQRDDIRPWQTTQYSFVKRQSQYDVNRWVYVGAPDTVVGVASTR</sequence>
<dbReference type="Pfam" id="PF06035">
    <property type="entry name" value="Peptidase_C93"/>
    <property type="match status" value="1"/>
</dbReference>
<gene>
    <name evidence="2" type="ORF">GCM10007276_26430</name>
</gene>
<protein>
    <submittedName>
        <fullName evidence="2">Transglutaminase</fullName>
    </submittedName>
</protein>
<feature type="signal peptide" evidence="1">
    <location>
        <begin position="1"/>
        <end position="28"/>
    </location>
</feature>